<dbReference type="GO" id="GO:0017000">
    <property type="term" value="P:antibiotic biosynthetic process"/>
    <property type="evidence" value="ECO:0007669"/>
    <property type="project" value="UniProtKB-ARBA"/>
</dbReference>
<dbReference type="RefSeq" id="WP_311772338.1">
    <property type="nucleotide sequence ID" value="NZ_JACHEM010000063.1"/>
</dbReference>
<dbReference type="Proteomes" id="UP000540423">
    <property type="component" value="Unassembled WGS sequence"/>
</dbReference>
<dbReference type="GO" id="GO:0031177">
    <property type="term" value="F:phosphopantetheine binding"/>
    <property type="evidence" value="ECO:0007669"/>
    <property type="project" value="InterPro"/>
</dbReference>
<keyword evidence="4" id="KW-0511">Multifunctional enzyme</keyword>
<feature type="domain" description="Carrier" evidence="5">
    <location>
        <begin position="443"/>
        <end position="495"/>
    </location>
</feature>
<feature type="non-terminal residue" evidence="6">
    <location>
        <position position="495"/>
    </location>
</feature>
<evidence type="ECO:0000256" key="2">
    <source>
        <dbReference type="ARBA" id="ARBA00022553"/>
    </source>
</evidence>
<dbReference type="PROSITE" id="PS00012">
    <property type="entry name" value="PHOSPHOPANTETHEINE"/>
    <property type="match status" value="1"/>
</dbReference>
<sequence>MGEDVFGLADALRDMGAQFEQAANPATLTARDSVMPTVVLIPVAGERGADTADATRSLTHRVLEQIQERLSDERFAESRFIFVTRGAVEGHDLAAAAARGLVRSAQSENPGCFGLVDLDPAGPVTLPLIALGVDEPQVIVRGGGVLVGRLVRRAPADQDVSPVWGGDGRVLITGGTGGLGAVVARHLVTEHGVRRLLLVSRRGLGAEGVEELVGELSELGAEAVVEACDVSDRSALSALLAQHSVSAVIHAAGVLDDGVVGSLTPERLDAVLRPKVDAAWNLHELTRDAGLSAFVVFSSVAAMFGSAGQGNYAAGNAFLDALMERRRAEGLPGVSLAWGPWEQSGGMTGTLAEADAERMARAGVPGLSVALGVALFDAALAAGDAVVAPVRLDLAVLRALGDVPVLLRSLVRVRSRRAVAAAGGVAAGLVERLSALTVVERQEVLLDLVRGQVALVLGHADANAVNPERAFRELGFDSLTAVELRNRLNTVTGLR</sequence>
<dbReference type="Pfam" id="PF00550">
    <property type="entry name" value="PP-binding"/>
    <property type="match status" value="1"/>
</dbReference>
<accession>A0A7X0LTH2</accession>
<protein>
    <recommendedName>
        <fullName evidence="5">Carrier domain-containing protein</fullName>
    </recommendedName>
</protein>
<organism evidence="6 7">
    <name type="scientific">Streptomyces candidus</name>
    <dbReference type="NCBI Taxonomy" id="67283"/>
    <lineage>
        <taxon>Bacteria</taxon>
        <taxon>Bacillati</taxon>
        <taxon>Actinomycetota</taxon>
        <taxon>Actinomycetes</taxon>
        <taxon>Kitasatosporales</taxon>
        <taxon>Streptomycetaceae</taxon>
        <taxon>Streptomyces</taxon>
    </lineage>
</organism>
<proteinExistence type="predicted"/>
<dbReference type="PROSITE" id="PS50075">
    <property type="entry name" value="CARRIER"/>
    <property type="match status" value="1"/>
</dbReference>
<dbReference type="SMART" id="SM00822">
    <property type="entry name" value="PKS_KR"/>
    <property type="match status" value="1"/>
</dbReference>
<dbReference type="GO" id="GO:0006633">
    <property type="term" value="P:fatty acid biosynthetic process"/>
    <property type="evidence" value="ECO:0007669"/>
    <property type="project" value="TreeGrafter"/>
</dbReference>
<dbReference type="InterPro" id="IPR050091">
    <property type="entry name" value="PKS_NRPS_Biosynth_Enz"/>
</dbReference>
<dbReference type="CDD" id="cd08956">
    <property type="entry name" value="KR_3_FAS_SDR_x"/>
    <property type="match status" value="1"/>
</dbReference>
<dbReference type="InterPro" id="IPR006162">
    <property type="entry name" value="Ppantetheine_attach_site"/>
</dbReference>
<dbReference type="InterPro" id="IPR009081">
    <property type="entry name" value="PP-bd_ACP"/>
</dbReference>
<dbReference type="InterPro" id="IPR036736">
    <property type="entry name" value="ACP-like_sf"/>
</dbReference>
<dbReference type="SUPFAM" id="SSF51735">
    <property type="entry name" value="NAD(P)-binding Rossmann-fold domains"/>
    <property type="match status" value="2"/>
</dbReference>
<dbReference type="Gene3D" id="3.40.50.720">
    <property type="entry name" value="NAD(P)-binding Rossmann-like Domain"/>
    <property type="match status" value="1"/>
</dbReference>
<dbReference type="Gene3D" id="1.10.1200.10">
    <property type="entry name" value="ACP-like"/>
    <property type="match status" value="1"/>
</dbReference>
<keyword evidence="2" id="KW-0597">Phosphoprotein</keyword>
<dbReference type="EMBL" id="JACHEM010000063">
    <property type="protein sequence ID" value="MBB6440277.1"/>
    <property type="molecule type" value="Genomic_DNA"/>
</dbReference>
<dbReference type="Pfam" id="PF08659">
    <property type="entry name" value="KR"/>
    <property type="match status" value="1"/>
</dbReference>
<evidence type="ECO:0000313" key="6">
    <source>
        <dbReference type="EMBL" id="MBB6440277.1"/>
    </source>
</evidence>
<keyword evidence="3" id="KW-0808">Transferase</keyword>
<keyword evidence="7" id="KW-1185">Reference proteome</keyword>
<dbReference type="InterPro" id="IPR057326">
    <property type="entry name" value="KR_dom"/>
</dbReference>
<dbReference type="GO" id="GO:0004312">
    <property type="term" value="F:fatty acid synthase activity"/>
    <property type="evidence" value="ECO:0007669"/>
    <property type="project" value="TreeGrafter"/>
</dbReference>
<evidence type="ECO:0000256" key="1">
    <source>
        <dbReference type="ARBA" id="ARBA00022450"/>
    </source>
</evidence>
<dbReference type="PANTHER" id="PTHR43775:SF51">
    <property type="entry name" value="INACTIVE PHENOLPHTHIOCEROL SYNTHESIS POLYKETIDE SYNTHASE TYPE I PKS1-RELATED"/>
    <property type="match status" value="1"/>
</dbReference>
<dbReference type="SUPFAM" id="SSF47336">
    <property type="entry name" value="ACP-like"/>
    <property type="match status" value="1"/>
</dbReference>
<evidence type="ECO:0000256" key="4">
    <source>
        <dbReference type="ARBA" id="ARBA00023268"/>
    </source>
</evidence>
<gene>
    <name evidence="6" type="ORF">HNQ79_006792</name>
</gene>
<evidence type="ECO:0000256" key="3">
    <source>
        <dbReference type="ARBA" id="ARBA00022679"/>
    </source>
</evidence>
<dbReference type="SMART" id="SM00823">
    <property type="entry name" value="PKS_PP"/>
    <property type="match status" value="1"/>
</dbReference>
<comment type="caution">
    <text evidence="6">The sequence shown here is derived from an EMBL/GenBank/DDBJ whole genome shotgun (WGS) entry which is preliminary data.</text>
</comment>
<name>A0A7X0LTH2_9ACTN</name>
<evidence type="ECO:0000313" key="7">
    <source>
        <dbReference type="Proteomes" id="UP000540423"/>
    </source>
</evidence>
<dbReference type="InterPro" id="IPR013968">
    <property type="entry name" value="PKS_KR"/>
</dbReference>
<dbReference type="AlphaFoldDB" id="A0A7X0LTH2"/>
<evidence type="ECO:0000259" key="5">
    <source>
        <dbReference type="PROSITE" id="PS50075"/>
    </source>
</evidence>
<dbReference type="InterPro" id="IPR036291">
    <property type="entry name" value="NAD(P)-bd_dom_sf"/>
</dbReference>
<dbReference type="InterPro" id="IPR020806">
    <property type="entry name" value="PKS_PP-bd"/>
</dbReference>
<dbReference type="Pfam" id="PF22953">
    <property type="entry name" value="SpnB_Rossmann"/>
    <property type="match status" value="1"/>
</dbReference>
<keyword evidence="1" id="KW-0596">Phosphopantetheine</keyword>
<reference evidence="6 7" key="1">
    <citation type="submission" date="2020-08" db="EMBL/GenBank/DDBJ databases">
        <title>Genomic Encyclopedia of Type Strains, Phase IV (KMG-IV): sequencing the most valuable type-strain genomes for metagenomic binning, comparative biology and taxonomic classification.</title>
        <authorList>
            <person name="Goeker M."/>
        </authorList>
    </citation>
    <scope>NUCLEOTIDE SEQUENCE [LARGE SCALE GENOMIC DNA]</scope>
    <source>
        <strain evidence="6 7">DSM 40141</strain>
    </source>
</reference>
<dbReference type="InterPro" id="IPR055123">
    <property type="entry name" value="SpnB-like_Rossmann"/>
</dbReference>
<dbReference type="PANTHER" id="PTHR43775">
    <property type="entry name" value="FATTY ACID SYNTHASE"/>
    <property type="match status" value="1"/>
</dbReference>